<dbReference type="EMBL" id="JACGWJ010000008">
    <property type="protein sequence ID" value="KAL0403629.1"/>
    <property type="molecule type" value="Genomic_DNA"/>
</dbReference>
<evidence type="ECO:0000313" key="1">
    <source>
        <dbReference type="EMBL" id="KAL0403629.1"/>
    </source>
</evidence>
<comment type="caution">
    <text evidence="1">The sequence shown here is derived from an EMBL/GenBank/DDBJ whole genome shotgun (WGS) entry which is preliminary data.</text>
</comment>
<reference evidence="1" key="2">
    <citation type="journal article" date="2024" name="Plant">
        <title>Genomic evolution and insights into agronomic trait innovations of Sesamum species.</title>
        <authorList>
            <person name="Miao H."/>
            <person name="Wang L."/>
            <person name="Qu L."/>
            <person name="Liu H."/>
            <person name="Sun Y."/>
            <person name="Le M."/>
            <person name="Wang Q."/>
            <person name="Wei S."/>
            <person name="Zheng Y."/>
            <person name="Lin W."/>
            <person name="Duan Y."/>
            <person name="Cao H."/>
            <person name="Xiong S."/>
            <person name="Wang X."/>
            <person name="Wei L."/>
            <person name="Li C."/>
            <person name="Ma Q."/>
            <person name="Ju M."/>
            <person name="Zhao R."/>
            <person name="Li G."/>
            <person name="Mu C."/>
            <person name="Tian Q."/>
            <person name="Mei H."/>
            <person name="Zhang T."/>
            <person name="Gao T."/>
            <person name="Zhang H."/>
        </authorList>
    </citation>
    <scope>NUCLEOTIDE SEQUENCE</scope>
    <source>
        <strain evidence="1">G02</strain>
    </source>
</reference>
<reference evidence="1" key="1">
    <citation type="submission" date="2020-06" db="EMBL/GenBank/DDBJ databases">
        <authorList>
            <person name="Li T."/>
            <person name="Hu X."/>
            <person name="Zhang T."/>
            <person name="Song X."/>
            <person name="Zhang H."/>
            <person name="Dai N."/>
            <person name="Sheng W."/>
            <person name="Hou X."/>
            <person name="Wei L."/>
        </authorList>
    </citation>
    <scope>NUCLEOTIDE SEQUENCE</scope>
    <source>
        <strain evidence="1">G02</strain>
        <tissue evidence="1">Leaf</tissue>
    </source>
</reference>
<name>A0AAW2TG68_SESRA</name>
<protein>
    <submittedName>
        <fullName evidence="1">Uncharacterized protein</fullName>
    </submittedName>
</protein>
<dbReference type="AlphaFoldDB" id="A0AAW2TG68"/>
<sequence length="75" mass="8633">MASSEAKQWKEAVKSEMDSIVSNGTWKLVDLPPGQWERGELFLMTERALKETSSPRFLSHVLQQYWSSPCLLSFQ</sequence>
<organism evidence="1">
    <name type="scientific">Sesamum radiatum</name>
    <name type="common">Black benniseed</name>
    <dbReference type="NCBI Taxonomy" id="300843"/>
    <lineage>
        <taxon>Eukaryota</taxon>
        <taxon>Viridiplantae</taxon>
        <taxon>Streptophyta</taxon>
        <taxon>Embryophyta</taxon>
        <taxon>Tracheophyta</taxon>
        <taxon>Spermatophyta</taxon>
        <taxon>Magnoliopsida</taxon>
        <taxon>eudicotyledons</taxon>
        <taxon>Gunneridae</taxon>
        <taxon>Pentapetalae</taxon>
        <taxon>asterids</taxon>
        <taxon>lamiids</taxon>
        <taxon>Lamiales</taxon>
        <taxon>Pedaliaceae</taxon>
        <taxon>Sesamum</taxon>
    </lineage>
</organism>
<gene>
    <name evidence="1" type="ORF">Sradi_2003700</name>
</gene>
<proteinExistence type="predicted"/>
<accession>A0AAW2TG68</accession>